<accession>A0A3G5A3R4</accession>
<sequence length="325" mass="38262">MDAVICKICNVRVDSHCIIPHNMRHSSCKTCSTDKFVYNGPYVFWHREYHINSLCGLYVRYNNFVVPRNVFRHKKFFAINGSKAMMCCKCFNISDKSYPNCCGNTRFSEYGSRDEEELDEWCEEELEEAYQEAAEHLCSFCFDEIPRWQTGKELDFVKCDNVHKTLTKFIKPQSCLKCLRYMSFLAQAEKIEVHGVHIYGLERSQLQCKNRIHVNIPKDDDLREQIINYLMKSTSEKTDNIYIKNIIFLLKFIPQVKWDVFRDLYLDKLKLEILVKNIQVMLDQMLNEITVVIKPLAIIVVQYIDCRYIFSQMIKSSAAMHPSTA</sequence>
<reference evidence="1" key="1">
    <citation type="submission" date="2018-10" db="EMBL/GenBank/DDBJ databases">
        <title>Hidden diversity of soil giant viruses.</title>
        <authorList>
            <person name="Schulz F."/>
            <person name="Alteio L."/>
            <person name="Goudeau D."/>
            <person name="Ryan E.M."/>
            <person name="Malmstrom R.R."/>
            <person name="Blanchard J."/>
            <person name="Woyke T."/>
        </authorList>
    </citation>
    <scope>NUCLEOTIDE SEQUENCE</scope>
    <source>
        <strain evidence="1">HAV1</strain>
    </source>
</reference>
<name>A0A3G5A3R4_9VIRU</name>
<proteinExistence type="predicted"/>
<dbReference type="EMBL" id="MK072259">
    <property type="protein sequence ID" value="AYV81114.1"/>
    <property type="molecule type" value="Genomic_DNA"/>
</dbReference>
<organism evidence="1">
    <name type="scientific">Harvfovirus sp</name>
    <dbReference type="NCBI Taxonomy" id="2487768"/>
    <lineage>
        <taxon>Viruses</taxon>
        <taxon>Varidnaviria</taxon>
        <taxon>Bamfordvirae</taxon>
        <taxon>Nucleocytoviricota</taxon>
        <taxon>Megaviricetes</taxon>
        <taxon>Imitervirales</taxon>
        <taxon>Mimiviridae</taxon>
        <taxon>Klosneuvirinae</taxon>
    </lineage>
</organism>
<evidence type="ECO:0000313" key="1">
    <source>
        <dbReference type="EMBL" id="AYV81114.1"/>
    </source>
</evidence>
<gene>
    <name evidence="1" type="ORF">Harvfovirus17_8</name>
</gene>
<protein>
    <submittedName>
        <fullName evidence="1">Uncharacterized protein</fullName>
    </submittedName>
</protein>